<accession>A0AAE4VJB2</accession>
<evidence type="ECO:0000313" key="3">
    <source>
        <dbReference type="EMBL" id="MDZ5760857.1"/>
    </source>
</evidence>
<sequence>MNNNEQQERDDIITFDSEEKIKQSKLNGEFSDEESDEESDKESIVDFQEIAQREEEQSSALVTACSVFAQNIQRLDIKDNHLFAEEINKYTEDFCDNLTQLNYTKGKLSNDEIFAMKAVQWALFEKYNIFNAYHNLVFLEDHPIQNAFKRIISSEGYRELASKEKTSDVNKDDDNTKDLLNILNEIGLPYKSKKIYILKQKLNHNDALNIFPVFNPKKIENFDTLFDNKAKQFSKIQNKLKIIGQAFSTPKKDNPLEGNKLLLPIPTADGKLKLEHFNNYFKEDNVTQIHNFIKILNTYATKDGKPEYDFSKDRILLDDGIELKNAIKIAIQNNLIPMINGITNFADKKIVEANGYGVTNIIANAAIFLSGFISNKHPELLHFGIKNANTYNSVELLNKVLKNTNNQNKDKNEDIKYNIKSKEENKESILKENDNMNEKEKERKNKFTQTLKTIIVSSNPSIFRQIANVALTDNKKDLAEYIYNIAGDFDYRDPVYKEEQKYEYRDTFYQKSDGTNTNDVEKLEYIKNVIEINNPDLENHSNSSAISINTIESTQGKLKLVNQSIGSSEESIKDLTKIVNTHKSKLENLEKIKKEFKKTIKLVEDGIIRKERDIKDFENQIKILTDGKNSLPSHRIGELENEIKVIKKKIETTQTLLTKAKENLTKLQNKVVTNESAIKLQNKSIEETEAEIVIKQNELKNLVENKNKILAKYGLARINNKLLNFNKKPQSIKENYGYKEVNKIFEEKLKNKNYTHNDIIQINNEALQTLDEKKQTINEKLSKNEDYINSFIEYIDNYGKYLIDSLDNINSKMIAGAFKYKDLERISLIKKIDKAVNHQSNFQKEINEINNPGNQIG</sequence>
<name>A0AAE4VJB2_9RICK</name>
<feature type="coiled-coil region" evidence="1">
    <location>
        <begin position="636"/>
        <end position="705"/>
    </location>
</feature>
<keyword evidence="1" id="KW-0175">Coiled coil</keyword>
<proteinExistence type="predicted"/>
<keyword evidence="4" id="KW-1185">Reference proteome</keyword>
<dbReference type="AlphaFoldDB" id="A0AAE4VJB2"/>
<evidence type="ECO:0000256" key="1">
    <source>
        <dbReference type="SAM" id="Coils"/>
    </source>
</evidence>
<gene>
    <name evidence="3" type="ORF">Lyticum_00008</name>
</gene>
<protein>
    <submittedName>
        <fullName evidence="3">Uncharacterized protein</fullName>
    </submittedName>
</protein>
<feature type="coiled-coil region" evidence="1">
    <location>
        <begin position="394"/>
        <end position="442"/>
    </location>
</feature>
<dbReference type="EMBL" id="JARGYU010000001">
    <property type="protein sequence ID" value="MDZ5760857.1"/>
    <property type="molecule type" value="Genomic_DNA"/>
</dbReference>
<dbReference type="RefSeq" id="WP_322498297.1">
    <property type="nucleotide sequence ID" value="NZ_JARGYU010000001.1"/>
</dbReference>
<evidence type="ECO:0000313" key="4">
    <source>
        <dbReference type="Proteomes" id="UP001289135"/>
    </source>
</evidence>
<evidence type="ECO:0000256" key="2">
    <source>
        <dbReference type="SAM" id="MobiDB-lite"/>
    </source>
</evidence>
<dbReference type="SUPFAM" id="SSF57997">
    <property type="entry name" value="Tropomyosin"/>
    <property type="match status" value="1"/>
</dbReference>
<dbReference type="Gene3D" id="1.10.287.1490">
    <property type="match status" value="1"/>
</dbReference>
<organism evidence="3 4">
    <name type="scientific">Lyticum sinuosum</name>
    <dbReference type="NCBI Taxonomy" id="1332059"/>
    <lineage>
        <taxon>Bacteria</taxon>
        <taxon>Pseudomonadati</taxon>
        <taxon>Pseudomonadota</taxon>
        <taxon>Alphaproteobacteria</taxon>
        <taxon>Rickettsiales</taxon>
        <taxon>Lyticum</taxon>
    </lineage>
</organism>
<reference evidence="3" key="1">
    <citation type="submission" date="2023-02" db="EMBL/GenBank/DDBJ databases">
        <title>Host association and intracellularity evolved multiple times independently in the Rickettsiales.</title>
        <authorList>
            <person name="Castelli M."/>
            <person name="Nardi T."/>
            <person name="Gammuto L."/>
            <person name="Bellinzona G."/>
            <person name="Sabaneyeva E."/>
            <person name="Potekhin A."/>
            <person name="Serra V."/>
            <person name="Petroni G."/>
            <person name="Sassera D."/>
        </authorList>
    </citation>
    <scope>NUCLEOTIDE SEQUENCE</scope>
    <source>
        <strain evidence="3">USBL-36I1</strain>
    </source>
</reference>
<feature type="compositionally biased region" description="Acidic residues" evidence="2">
    <location>
        <begin position="30"/>
        <end position="40"/>
    </location>
</feature>
<comment type="caution">
    <text evidence="3">The sequence shown here is derived from an EMBL/GenBank/DDBJ whole genome shotgun (WGS) entry which is preliminary data.</text>
</comment>
<dbReference type="Proteomes" id="UP001289135">
    <property type="component" value="Unassembled WGS sequence"/>
</dbReference>
<feature type="coiled-coil region" evidence="1">
    <location>
        <begin position="572"/>
        <end position="606"/>
    </location>
</feature>
<feature type="region of interest" description="Disordered" evidence="2">
    <location>
        <begin position="23"/>
        <end position="43"/>
    </location>
</feature>